<reference evidence="1" key="1">
    <citation type="submission" date="2024-05" db="EMBL/GenBank/DDBJ databases">
        <title>Whole genome shotgun sequence of Streptomyces daghestanicus NBRC 12762.</title>
        <authorList>
            <person name="Komaki H."/>
            <person name="Tamura T."/>
        </authorList>
    </citation>
    <scope>NUCLEOTIDE SEQUENCE</scope>
    <source>
        <strain evidence="1">NBRC 12762</strain>
    </source>
</reference>
<evidence type="ECO:0000313" key="2">
    <source>
        <dbReference type="Proteomes" id="UP001052655"/>
    </source>
</evidence>
<accession>A0ABQ3Q0Z9</accession>
<dbReference type="EMBL" id="BNDX01000008">
    <property type="protein sequence ID" value="GHI30958.1"/>
    <property type="molecule type" value="Genomic_DNA"/>
</dbReference>
<gene>
    <name evidence="1" type="ORF">Sdagh_26880</name>
</gene>
<dbReference type="Proteomes" id="UP001052655">
    <property type="component" value="Unassembled WGS sequence"/>
</dbReference>
<protein>
    <submittedName>
        <fullName evidence="1">Uncharacterized protein</fullName>
    </submittedName>
</protein>
<sequence length="97" mass="10585">MDSSVLHLQHVVDSDPSLAQLATMPPGYAAWRSTAADAWVIEEWTYSSGRSTISTDAAASGSPSMKSHFNSVLDYGNAIELKLTGSRSWALWRITRI</sequence>
<comment type="caution">
    <text evidence="1">The sequence shown here is derived from an EMBL/GenBank/DDBJ whole genome shotgun (WGS) entry which is preliminary data.</text>
</comment>
<organism evidence="1 2">
    <name type="scientific">Streptomyces daghestanicus</name>
    <dbReference type="NCBI Taxonomy" id="66885"/>
    <lineage>
        <taxon>Bacteria</taxon>
        <taxon>Bacillati</taxon>
        <taxon>Actinomycetota</taxon>
        <taxon>Actinomycetes</taxon>
        <taxon>Kitasatosporales</taxon>
        <taxon>Streptomycetaceae</taxon>
        <taxon>Streptomyces</taxon>
    </lineage>
</organism>
<evidence type="ECO:0000313" key="1">
    <source>
        <dbReference type="EMBL" id="GHI30958.1"/>
    </source>
</evidence>
<keyword evidence="2" id="KW-1185">Reference proteome</keyword>
<name>A0ABQ3Q0Z9_9ACTN</name>
<proteinExistence type="predicted"/>